<dbReference type="Pfam" id="PF14595">
    <property type="entry name" value="Thioredoxin_9"/>
    <property type="match status" value="1"/>
</dbReference>
<gene>
    <name evidence="1" type="ORF">METZ01_LOCUS117422</name>
</gene>
<evidence type="ECO:0008006" key="2">
    <source>
        <dbReference type="Google" id="ProtNLM"/>
    </source>
</evidence>
<dbReference type="Gene3D" id="3.40.30.10">
    <property type="entry name" value="Glutaredoxin"/>
    <property type="match status" value="1"/>
</dbReference>
<dbReference type="CDD" id="cd02947">
    <property type="entry name" value="TRX_family"/>
    <property type="match status" value="1"/>
</dbReference>
<sequence length="165" mass="19287">MLRLIILILLIIEGCTSVSTKKHPAYVYKDPYHYGVLSKTLIESHAGYSWFNKQYNKYIPQIEQIDENKLNQVSIKIFMGTWCHDSKREVPRLYKILDAIGHNESNLEIIGLTKDKKGYFNDYSQYGIINTPTFIFFHKGEEIGRIIERPKGSLESRIQFILDKI</sequence>
<name>A0A381XIK4_9ZZZZ</name>
<dbReference type="EMBL" id="UINC01015312">
    <property type="protein sequence ID" value="SVA64568.1"/>
    <property type="molecule type" value="Genomic_DNA"/>
</dbReference>
<evidence type="ECO:0000313" key="1">
    <source>
        <dbReference type="EMBL" id="SVA64568.1"/>
    </source>
</evidence>
<dbReference type="SUPFAM" id="SSF52833">
    <property type="entry name" value="Thioredoxin-like"/>
    <property type="match status" value="1"/>
</dbReference>
<dbReference type="InterPro" id="IPR036249">
    <property type="entry name" value="Thioredoxin-like_sf"/>
</dbReference>
<accession>A0A381XIK4</accession>
<protein>
    <recommendedName>
        <fullName evidence="2">Thioredoxin domain-containing protein</fullName>
    </recommendedName>
</protein>
<organism evidence="1">
    <name type="scientific">marine metagenome</name>
    <dbReference type="NCBI Taxonomy" id="408172"/>
    <lineage>
        <taxon>unclassified sequences</taxon>
        <taxon>metagenomes</taxon>
        <taxon>ecological metagenomes</taxon>
    </lineage>
</organism>
<reference evidence="1" key="1">
    <citation type="submission" date="2018-05" db="EMBL/GenBank/DDBJ databases">
        <authorList>
            <person name="Lanie J.A."/>
            <person name="Ng W.-L."/>
            <person name="Kazmierczak K.M."/>
            <person name="Andrzejewski T.M."/>
            <person name="Davidsen T.M."/>
            <person name="Wayne K.J."/>
            <person name="Tettelin H."/>
            <person name="Glass J.I."/>
            <person name="Rusch D."/>
            <person name="Podicherti R."/>
            <person name="Tsui H.-C.T."/>
            <person name="Winkler M.E."/>
        </authorList>
    </citation>
    <scope>NUCLEOTIDE SEQUENCE</scope>
</reference>
<dbReference type="AlphaFoldDB" id="A0A381XIK4"/>
<proteinExistence type="predicted"/>